<evidence type="ECO:0000256" key="7">
    <source>
        <dbReference type="SAM" id="MobiDB-lite"/>
    </source>
</evidence>
<dbReference type="GO" id="GO:0016301">
    <property type="term" value="F:kinase activity"/>
    <property type="evidence" value="ECO:0007669"/>
    <property type="project" value="InterPro"/>
</dbReference>
<dbReference type="KEGG" id="tfu:Tfu_2837"/>
<keyword evidence="3" id="KW-0547">Nucleotide-binding</keyword>
<accession>Q47L02</accession>
<evidence type="ECO:0000313" key="9">
    <source>
        <dbReference type="EMBL" id="AAZ56870.1"/>
    </source>
</evidence>
<evidence type="ECO:0000256" key="3">
    <source>
        <dbReference type="ARBA" id="ARBA00022741"/>
    </source>
</evidence>
<dbReference type="SUPFAM" id="SSF52540">
    <property type="entry name" value="P-loop containing nucleoside triphosphate hydrolases"/>
    <property type="match status" value="1"/>
</dbReference>
<evidence type="ECO:0000256" key="5">
    <source>
        <dbReference type="ARBA" id="ARBA00032897"/>
    </source>
</evidence>
<organism evidence="9">
    <name type="scientific">Thermobifida fusca (strain YX)</name>
    <dbReference type="NCBI Taxonomy" id="269800"/>
    <lineage>
        <taxon>Bacteria</taxon>
        <taxon>Bacillati</taxon>
        <taxon>Actinomycetota</taxon>
        <taxon>Actinomycetes</taxon>
        <taxon>Streptosporangiales</taxon>
        <taxon>Nocardiopsidaceae</taxon>
        <taxon>Thermobifida</taxon>
    </lineage>
</organism>
<name>Q47L02_THEFY</name>
<dbReference type="AlphaFoldDB" id="Q47L02"/>
<feature type="domain" description="Zeta toxin" evidence="8">
    <location>
        <begin position="27"/>
        <end position="222"/>
    </location>
</feature>
<proteinExistence type="inferred from homology"/>
<gene>
    <name evidence="9" type="ordered locus">Tfu_2837</name>
</gene>
<dbReference type="HOGENOM" id="CLU_670709_0_0_11"/>
<reference evidence="9" key="1">
    <citation type="submission" date="2005-07" db="EMBL/GenBank/DDBJ databases">
        <title>Complete sequence of Thermobifida fusca YX.</title>
        <authorList>
            <consortium name="US DOE Joint Genome Institute"/>
            <person name="Copeland A."/>
            <person name="Lucas S."/>
            <person name="Lapidus A."/>
            <person name="Barry K."/>
            <person name="Detter J.C."/>
            <person name="Glavina T."/>
            <person name="Hammon N."/>
            <person name="Israni S."/>
            <person name="Pitluck S."/>
            <person name="Di Bartolo G."/>
            <person name="Chain P."/>
            <person name="Schmutz J."/>
            <person name="Larimer F."/>
            <person name="Land M."/>
            <person name="Lykidis A."/>
            <person name="Richardson P."/>
        </authorList>
    </citation>
    <scope>NUCLEOTIDE SEQUENCE</scope>
    <source>
        <strain evidence="9">YX</strain>
    </source>
</reference>
<feature type="region of interest" description="Disordered" evidence="7">
    <location>
        <begin position="365"/>
        <end position="410"/>
    </location>
</feature>
<keyword evidence="4" id="KW-0067">ATP-binding</keyword>
<dbReference type="RefSeq" id="WP_011293260.1">
    <property type="nucleotide sequence ID" value="NC_007333.1"/>
</dbReference>
<feature type="compositionally biased region" description="Basic and acidic residues" evidence="7">
    <location>
        <begin position="396"/>
        <end position="410"/>
    </location>
</feature>
<dbReference type="eggNOG" id="COG1100">
    <property type="taxonomic scope" value="Bacteria"/>
</dbReference>
<dbReference type="EMBL" id="CP000088">
    <property type="protein sequence ID" value="AAZ56870.1"/>
    <property type="molecule type" value="Genomic_DNA"/>
</dbReference>
<dbReference type="Pfam" id="PF06414">
    <property type="entry name" value="Zeta_toxin"/>
    <property type="match status" value="1"/>
</dbReference>
<evidence type="ECO:0000256" key="4">
    <source>
        <dbReference type="ARBA" id="ARBA00022840"/>
    </source>
</evidence>
<dbReference type="InterPro" id="IPR027417">
    <property type="entry name" value="P-loop_NTPase"/>
</dbReference>
<evidence type="ECO:0000256" key="6">
    <source>
        <dbReference type="ARBA" id="ARBA00048178"/>
    </source>
</evidence>
<comment type="catalytic activity">
    <reaction evidence="6">
        <text>UDP-N-acetyl-alpha-D-glucosamine + ATP = UDP-N-acetyl-alpha-D-glucosamine 3'-phosphate + ADP + H(+)</text>
        <dbReference type="Rhea" id="RHEA:32671"/>
        <dbReference type="ChEBI" id="CHEBI:15378"/>
        <dbReference type="ChEBI" id="CHEBI:30616"/>
        <dbReference type="ChEBI" id="CHEBI:57705"/>
        <dbReference type="ChEBI" id="CHEBI:64353"/>
        <dbReference type="ChEBI" id="CHEBI:456216"/>
        <dbReference type="EC" id="2.7.1.176"/>
    </reaction>
</comment>
<dbReference type="Gene3D" id="3.40.50.300">
    <property type="entry name" value="P-loop containing nucleotide triphosphate hydrolases"/>
    <property type="match status" value="1"/>
</dbReference>
<protein>
    <recommendedName>
        <fullName evidence="5">UDP-N-acetylglucosamine kinase</fullName>
        <ecNumber evidence="2">2.7.1.176</ecNumber>
    </recommendedName>
    <alternativeName>
        <fullName evidence="5">UDP-N-acetylglucosamine kinase</fullName>
    </alternativeName>
</protein>
<evidence type="ECO:0000256" key="2">
    <source>
        <dbReference type="ARBA" id="ARBA00011963"/>
    </source>
</evidence>
<dbReference type="GO" id="GO:0005524">
    <property type="term" value="F:ATP binding"/>
    <property type="evidence" value="ECO:0007669"/>
    <property type="project" value="UniProtKB-KW"/>
</dbReference>
<sequence length="410" mass="45999">MANEFDVSPEELQRIFDELIQPRLFRNAKPYPRGERPVLVQLGGQLAAGKSHALNDIVVRHGGRIVQLSPDQLRTFHPRYEEIMRDRPHEMVPLTSQAMYVWSDMVRQYAHQHGYGIVVEGTFRSPEYLVQYAQEAAQPVPGVHDGFLNEIVVVATPREQSALDMVGRYLADPPGEGRWADIGGHDATFDQLPLSVEILENTPQIDRVIVTDRAGTIHYDNSRGPDGAWQQPARAAEALREARSEGKIPFNAEQAQKWLNAYWKNSADLIAREELNPTTAPTMLALHQHADRVAHVAYADDPERMAQHETWQKVQKIVFQAGERGVPNTQLPRHPEEFMNASKEEKTRFYALVAGALKETSQDLPKDAVEAVKRAQQGVAPPMRGTSTSPSPQAAADKRQGREKDPGLER</sequence>
<evidence type="ECO:0000256" key="1">
    <source>
        <dbReference type="ARBA" id="ARBA00009104"/>
    </source>
</evidence>
<dbReference type="InterPro" id="IPR010488">
    <property type="entry name" value="Zeta_toxin_domain"/>
</dbReference>
<dbReference type="EC" id="2.7.1.176" evidence="2"/>
<comment type="similarity">
    <text evidence="1">Belongs to the zeta toxin family.</text>
</comment>
<evidence type="ECO:0000259" key="8">
    <source>
        <dbReference type="Pfam" id="PF06414"/>
    </source>
</evidence>